<evidence type="ECO:0000256" key="1">
    <source>
        <dbReference type="SAM" id="Phobius"/>
    </source>
</evidence>
<keyword evidence="3" id="KW-1185">Reference proteome</keyword>
<reference evidence="2 3" key="1">
    <citation type="journal article" date="2009" name="J. Bacteriol.">
        <title>Complete genome sequence of Robiginitalea biformata HTCC2501.</title>
        <authorList>
            <person name="Oh H.M."/>
            <person name="Giovannoni S.J."/>
            <person name="Lee K."/>
            <person name="Ferriera S."/>
            <person name="Johnson J."/>
            <person name="Cho J.C."/>
        </authorList>
    </citation>
    <scope>NUCLEOTIDE SEQUENCE [LARGE SCALE GENOMIC DNA]</scope>
    <source>
        <strain evidence="3">ATCC BAA-864 / HTCC2501 / KCTC 12146</strain>
    </source>
</reference>
<dbReference type="KEGG" id="rbi:RB2501_13534"/>
<sequence>MAHFVISLSRFLKRCYPGSPGGAFEKSEIITWLFLATVTLSLLTAVYFLLFFFSEGPI</sequence>
<keyword evidence="1" id="KW-0472">Membrane</keyword>
<keyword evidence="1" id="KW-1133">Transmembrane helix</keyword>
<feature type="transmembrane region" description="Helical" evidence="1">
    <location>
        <begin position="29"/>
        <end position="53"/>
    </location>
</feature>
<evidence type="ECO:0000313" key="2">
    <source>
        <dbReference type="EMBL" id="EAR15353.1"/>
    </source>
</evidence>
<gene>
    <name evidence="2" type="ordered locus">RB2501_13534</name>
</gene>
<dbReference type="STRING" id="313596.RB2501_13534"/>
<keyword evidence="1" id="KW-0812">Transmembrane</keyword>
<dbReference type="HOGENOM" id="CLU_2976449_0_0_10"/>
<accession>A4CKF4</accession>
<dbReference type="AlphaFoldDB" id="A4CKF4"/>
<dbReference type="EMBL" id="CP001712">
    <property type="protein sequence ID" value="EAR15353.1"/>
    <property type="molecule type" value="Genomic_DNA"/>
</dbReference>
<name>A4CKF4_ROBBH</name>
<proteinExistence type="predicted"/>
<protein>
    <submittedName>
        <fullName evidence="2">Uncharacterized protein</fullName>
    </submittedName>
</protein>
<dbReference type="RefSeq" id="WP_015754670.1">
    <property type="nucleotide sequence ID" value="NC_013222.1"/>
</dbReference>
<organism evidence="2 3">
    <name type="scientific">Robiginitalea biformata (strain ATCC BAA-864 / DSM 15991 / KCTC 12146 / HTCC2501)</name>
    <dbReference type="NCBI Taxonomy" id="313596"/>
    <lineage>
        <taxon>Bacteria</taxon>
        <taxon>Pseudomonadati</taxon>
        <taxon>Bacteroidota</taxon>
        <taxon>Flavobacteriia</taxon>
        <taxon>Flavobacteriales</taxon>
        <taxon>Flavobacteriaceae</taxon>
        <taxon>Robiginitalea</taxon>
    </lineage>
</organism>
<dbReference type="Proteomes" id="UP000009049">
    <property type="component" value="Chromosome"/>
</dbReference>
<evidence type="ECO:0000313" key="3">
    <source>
        <dbReference type="Proteomes" id="UP000009049"/>
    </source>
</evidence>